<dbReference type="InterPro" id="IPR020904">
    <property type="entry name" value="Sc_DH/Rdtase_CS"/>
</dbReference>
<organism evidence="3">
    <name type="scientific">marine sediment metagenome</name>
    <dbReference type="NCBI Taxonomy" id="412755"/>
    <lineage>
        <taxon>unclassified sequences</taxon>
        <taxon>metagenomes</taxon>
        <taxon>ecological metagenomes</taxon>
    </lineage>
</organism>
<dbReference type="PRINTS" id="PR00081">
    <property type="entry name" value="GDHRDH"/>
</dbReference>
<dbReference type="InterPro" id="IPR036291">
    <property type="entry name" value="NAD(P)-bd_dom_sf"/>
</dbReference>
<dbReference type="PANTHER" id="PTHR43639:SF1">
    <property type="entry name" value="SHORT-CHAIN DEHYDROGENASE_REDUCTASE FAMILY PROTEIN"/>
    <property type="match status" value="1"/>
</dbReference>
<dbReference type="Pfam" id="PF13561">
    <property type="entry name" value="adh_short_C2"/>
    <property type="match status" value="1"/>
</dbReference>
<dbReference type="GO" id="GO:0016491">
    <property type="term" value="F:oxidoreductase activity"/>
    <property type="evidence" value="ECO:0007669"/>
    <property type="project" value="UniProtKB-KW"/>
</dbReference>
<proteinExistence type="inferred from homology"/>
<name>X0T8R2_9ZZZZ</name>
<keyword evidence="2" id="KW-0560">Oxidoreductase</keyword>
<dbReference type="PANTHER" id="PTHR43639">
    <property type="entry name" value="OXIDOREDUCTASE, SHORT-CHAIN DEHYDROGENASE/REDUCTASE FAMILY (AFU_ORTHOLOGUE AFUA_5G02870)"/>
    <property type="match status" value="1"/>
</dbReference>
<comment type="similarity">
    <text evidence="1">Belongs to the short-chain dehydrogenases/reductases (SDR) family.</text>
</comment>
<feature type="non-terminal residue" evidence="3">
    <location>
        <position position="1"/>
    </location>
</feature>
<evidence type="ECO:0000256" key="2">
    <source>
        <dbReference type="ARBA" id="ARBA00023002"/>
    </source>
</evidence>
<sequence>LQARGSGRIVNLCDVSADRPWPDHLAYCASKAGLAAVTKGLARALAPDICVYGVAPGIAAFPERFSEGSRHTLTRRVPLGREGTPEEVATLARVLLESGDYITGEIVRIDGGRSLV</sequence>
<dbReference type="Gene3D" id="3.40.50.720">
    <property type="entry name" value="NAD(P)-binding Rossmann-like Domain"/>
    <property type="match status" value="1"/>
</dbReference>
<comment type="caution">
    <text evidence="3">The sequence shown here is derived from an EMBL/GenBank/DDBJ whole genome shotgun (WGS) entry which is preliminary data.</text>
</comment>
<dbReference type="PROSITE" id="PS00061">
    <property type="entry name" value="ADH_SHORT"/>
    <property type="match status" value="1"/>
</dbReference>
<dbReference type="PRINTS" id="PR00080">
    <property type="entry name" value="SDRFAMILY"/>
</dbReference>
<accession>X0T8R2</accession>
<dbReference type="SUPFAM" id="SSF51735">
    <property type="entry name" value="NAD(P)-binding Rossmann-fold domains"/>
    <property type="match status" value="1"/>
</dbReference>
<evidence type="ECO:0000256" key="1">
    <source>
        <dbReference type="ARBA" id="ARBA00006484"/>
    </source>
</evidence>
<evidence type="ECO:0000313" key="3">
    <source>
        <dbReference type="EMBL" id="GAF89888.1"/>
    </source>
</evidence>
<dbReference type="InterPro" id="IPR002347">
    <property type="entry name" value="SDR_fam"/>
</dbReference>
<dbReference type="EMBL" id="BARS01019349">
    <property type="protein sequence ID" value="GAF89888.1"/>
    <property type="molecule type" value="Genomic_DNA"/>
</dbReference>
<reference evidence="3" key="1">
    <citation type="journal article" date="2014" name="Front. Microbiol.">
        <title>High frequency of phylogenetically diverse reductive dehalogenase-homologous genes in deep subseafloor sedimentary metagenomes.</title>
        <authorList>
            <person name="Kawai M."/>
            <person name="Futagami T."/>
            <person name="Toyoda A."/>
            <person name="Takaki Y."/>
            <person name="Nishi S."/>
            <person name="Hori S."/>
            <person name="Arai W."/>
            <person name="Tsubouchi T."/>
            <person name="Morono Y."/>
            <person name="Uchiyama I."/>
            <person name="Ito T."/>
            <person name="Fujiyama A."/>
            <person name="Inagaki F."/>
            <person name="Takami H."/>
        </authorList>
    </citation>
    <scope>NUCLEOTIDE SEQUENCE</scope>
    <source>
        <strain evidence="3">Expedition CK06-06</strain>
    </source>
</reference>
<dbReference type="AlphaFoldDB" id="X0T8R2"/>
<gene>
    <name evidence="3" type="ORF">S01H1_31365</name>
</gene>
<protein>
    <recommendedName>
        <fullName evidence="4">SDR family oxidoreductase</fullName>
    </recommendedName>
</protein>
<evidence type="ECO:0008006" key="4">
    <source>
        <dbReference type="Google" id="ProtNLM"/>
    </source>
</evidence>